<dbReference type="Pfam" id="PF00072">
    <property type="entry name" value="Response_reg"/>
    <property type="match status" value="1"/>
</dbReference>
<dbReference type="PANTHER" id="PTHR45138">
    <property type="entry name" value="REGULATORY COMPONENTS OF SENSORY TRANSDUCTION SYSTEM"/>
    <property type="match status" value="1"/>
</dbReference>
<dbReference type="HOGENOM" id="CLU_000445_11_28_7"/>
<dbReference type="InterPro" id="IPR029787">
    <property type="entry name" value="Nucleotide_cyclase"/>
</dbReference>
<accession>B3E5L5</accession>
<evidence type="ECO:0000313" key="7">
    <source>
        <dbReference type="Proteomes" id="UP000002420"/>
    </source>
</evidence>
<dbReference type="PANTHER" id="PTHR45138:SF9">
    <property type="entry name" value="DIGUANYLATE CYCLASE DGCM-RELATED"/>
    <property type="match status" value="1"/>
</dbReference>
<dbReference type="GO" id="GO:0005886">
    <property type="term" value="C:plasma membrane"/>
    <property type="evidence" value="ECO:0007669"/>
    <property type="project" value="TreeGrafter"/>
</dbReference>
<dbReference type="PROSITE" id="PS50110">
    <property type="entry name" value="RESPONSE_REGULATORY"/>
    <property type="match status" value="1"/>
</dbReference>
<gene>
    <name evidence="6" type="ordered locus">Glov_0963</name>
</gene>
<evidence type="ECO:0000259" key="5">
    <source>
        <dbReference type="PROSITE" id="PS50887"/>
    </source>
</evidence>
<dbReference type="STRING" id="398767.Glov_0963"/>
<dbReference type="OrthoDB" id="9790367at2"/>
<dbReference type="FunFam" id="3.30.70.270:FF:000001">
    <property type="entry name" value="Diguanylate cyclase domain protein"/>
    <property type="match status" value="1"/>
</dbReference>
<dbReference type="InterPro" id="IPR043128">
    <property type="entry name" value="Rev_trsase/Diguanyl_cyclase"/>
</dbReference>
<feature type="domain" description="GGDEF" evidence="5">
    <location>
        <begin position="170"/>
        <end position="300"/>
    </location>
</feature>
<comment type="catalytic activity">
    <reaction evidence="2">
        <text>2 GTP = 3',3'-c-di-GMP + 2 diphosphate</text>
        <dbReference type="Rhea" id="RHEA:24898"/>
        <dbReference type="ChEBI" id="CHEBI:33019"/>
        <dbReference type="ChEBI" id="CHEBI:37565"/>
        <dbReference type="ChEBI" id="CHEBI:58805"/>
        <dbReference type="EC" id="2.7.7.65"/>
    </reaction>
</comment>
<dbReference type="eggNOG" id="COG3706">
    <property type="taxonomic scope" value="Bacteria"/>
</dbReference>
<dbReference type="SMART" id="SM00448">
    <property type="entry name" value="REC"/>
    <property type="match status" value="1"/>
</dbReference>
<evidence type="ECO:0000256" key="1">
    <source>
        <dbReference type="ARBA" id="ARBA00012528"/>
    </source>
</evidence>
<dbReference type="InterPro" id="IPR000160">
    <property type="entry name" value="GGDEF_dom"/>
</dbReference>
<dbReference type="Gene3D" id="3.30.70.270">
    <property type="match status" value="1"/>
</dbReference>
<dbReference type="GO" id="GO:1902201">
    <property type="term" value="P:negative regulation of bacterial-type flagellum-dependent cell motility"/>
    <property type="evidence" value="ECO:0007669"/>
    <property type="project" value="TreeGrafter"/>
</dbReference>
<dbReference type="InterPro" id="IPR050469">
    <property type="entry name" value="Diguanylate_Cyclase"/>
</dbReference>
<dbReference type="SMART" id="SM00267">
    <property type="entry name" value="GGDEF"/>
    <property type="match status" value="1"/>
</dbReference>
<dbReference type="Proteomes" id="UP000002420">
    <property type="component" value="Chromosome"/>
</dbReference>
<dbReference type="SUPFAM" id="SSF55073">
    <property type="entry name" value="Nucleotide cyclase"/>
    <property type="match status" value="1"/>
</dbReference>
<keyword evidence="7" id="KW-1185">Reference proteome</keyword>
<dbReference type="GO" id="GO:0052621">
    <property type="term" value="F:diguanylate cyclase activity"/>
    <property type="evidence" value="ECO:0007669"/>
    <property type="project" value="UniProtKB-EC"/>
</dbReference>
<dbReference type="CDD" id="cd01949">
    <property type="entry name" value="GGDEF"/>
    <property type="match status" value="1"/>
</dbReference>
<sequence length="300" mass="33806">MSILVVEDNRETRRKIVADLKQNGFKDAVFEAVDGLDGFQKASQNAPDVILCDIEMPRMDGLKFLTAIRSRTETEHIPVLLLTSNTSRDIRLKGLTTGAHDFIHIPYDPQELVARAKLHLNAKRREEELRKRNKELELLSHKDALTGAFNRRYLCHILNVELGRAARTDGMVSVLMLDIDHFKEINDRFGHQAGDLALKKVTAEATACLRDYDLFFRYGGEEFVVMLPDTSKREALKVAHRLCQKVRAIAFSHISPDLKITVSIGVAAYPDNDVCSVEELLAHADQALYQAKQSGRDQVA</sequence>
<dbReference type="AlphaFoldDB" id="B3E5L5"/>
<evidence type="ECO:0000259" key="4">
    <source>
        <dbReference type="PROSITE" id="PS50110"/>
    </source>
</evidence>
<dbReference type="EMBL" id="CP001089">
    <property type="protein sequence ID" value="ACD94686.1"/>
    <property type="molecule type" value="Genomic_DNA"/>
</dbReference>
<protein>
    <recommendedName>
        <fullName evidence="1">diguanylate cyclase</fullName>
        <ecNumber evidence="1">2.7.7.65</ecNumber>
    </recommendedName>
</protein>
<dbReference type="EC" id="2.7.7.65" evidence="1"/>
<keyword evidence="3" id="KW-0597">Phosphoprotein</keyword>
<organism evidence="6 7">
    <name type="scientific">Trichlorobacter lovleyi (strain ATCC BAA-1151 / DSM 17278 / SZ)</name>
    <name type="common">Geobacter lovleyi</name>
    <dbReference type="NCBI Taxonomy" id="398767"/>
    <lineage>
        <taxon>Bacteria</taxon>
        <taxon>Pseudomonadati</taxon>
        <taxon>Thermodesulfobacteriota</taxon>
        <taxon>Desulfuromonadia</taxon>
        <taxon>Geobacterales</taxon>
        <taxon>Geobacteraceae</taxon>
        <taxon>Trichlorobacter</taxon>
    </lineage>
</organism>
<dbReference type="PROSITE" id="PS50887">
    <property type="entry name" value="GGDEF"/>
    <property type="match status" value="1"/>
</dbReference>
<feature type="modified residue" description="4-aspartylphosphate" evidence="3">
    <location>
        <position position="53"/>
    </location>
</feature>
<evidence type="ECO:0000256" key="3">
    <source>
        <dbReference type="PROSITE-ProRule" id="PRU00169"/>
    </source>
</evidence>
<name>B3E5L5_TRIL1</name>
<evidence type="ECO:0000313" key="6">
    <source>
        <dbReference type="EMBL" id="ACD94686.1"/>
    </source>
</evidence>
<reference evidence="6 7" key="1">
    <citation type="submission" date="2008-05" db="EMBL/GenBank/DDBJ databases">
        <title>Complete sequence of chromosome of Geobacter lovleyi SZ.</title>
        <authorList>
            <consortium name="US DOE Joint Genome Institute"/>
            <person name="Lucas S."/>
            <person name="Copeland A."/>
            <person name="Lapidus A."/>
            <person name="Glavina del Rio T."/>
            <person name="Dalin E."/>
            <person name="Tice H."/>
            <person name="Bruce D."/>
            <person name="Goodwin L."/>
            <person name="Pitluck S."/>
            <person name="Chertkov O."/>
            <person name="Meincke L."/>
            <person name="Brettin T."/>
            <person name="Detter J.C."/>
            <person name="Han C."/>
            <person name="Tapia R."/>
            <person name="Kuske C.R."/>
            <person name="Schmutz J."/>
            <person name="Larimer F."/>
            <person name="Land M."/>
            <person name="Hauser L."/>
            <person name="Kyrpides N."/>
            <person name="Mikhailova N."/>
            <person name="Sung Y."/>
            <person name="Fletcher K.E."/>
            <person name="Ritalahti K.M."/>
            <person name="Loeffler F.E."/>
            <person name="Richardson P."/>
        </authorList>
    </citation>
    <scope>NUCLEOTIDE SEQUENCE [LARGE SCALE GENOMIC DNA]</scope>
    <source>
        <strain evidence="7">ATCC BAA-1151 / DSM 17278 / SZ</strain>
    </source>
</reference>
<dbReference type="GO" id="GO:0000160">
    <property type="term" value="P:phosphorelay signal transduction system"/>
    <property type="evidence" value="ECO:0007669"/>
    <property type="project" value="InterPro"/>
</dbReference>
<dbReference type="GO" id="GO:0043709">
    <property type="term" value="P:cell adhesion involved in single-species biofilm formation"/>
    <property type="evidence" value="ECO:0007669"/>
    <property type="project" value="TreeGrafter"/>
</dbReference>
<proteinExistence type="predicted"/>
<dbReference type="NCBIfam" id="TIGR00254">
    <property type="entry name" value="GGDEF"/>
    <property type="match status" value="1"/>
</dbReference>
<dbReference type="InterPro" id="IPR001789">
    <property type="entry name" value="Sig_transdc_resp-reg_receiver"/>
</dbReference>
<dbReference type="KEGG" id="glo:Glov_0963"/>
<dbReference type="InterPro" id="IPR011006">
    <property type="entry name" value="CheY-like_superfamily"/>
</dbReference>
<feature type="domain" description="Response regulatory" evidence="4">
    <location>
        <begin position="2"/>
        <end position="120"/>
    </location>
</feature>
<dbReference type="RefSeq" id="WP_012469036.1">
    <property type="nucleotide sequence ID" value="NC_010814.1"/>
</dbReference>
<dbReference type="Gene3D" id="3.40.50.2300">
    <property type="match status" value="1"/>
</dbReference>
<dbReference type="Pfam" id="PF00990">
    <property type="entry name" value="GGDEF"/>
    <property type="match status" value="1"/>
</dbReference>
<dbReference type="SUPFAM" id="SSF52172">
    <property type="entry name" value="CheY-like"/>
    <property type="match status" value="1"/>
</dbReference>
<evidence type="ECO:0000256" key="2">
    <source>
        <dbReference type="ARBA" id="ARBA00034247"/>
    </source>
</evidence>